<dbReference type="CDD" id="cd07186">
    <property type="entry name" value="CofD_like"/>
    <property type="match status" value="1"/>
</dbReference>
<accession>A0A7J3I9F8</accession>
<dbReference type="Pfam" id="PF01933">
    <property type="entry name" value="CofD"/>
    <property type="match status" value="1"/>
</dbReference>
<dbReference type="GO" id="GO:0043743">
    <property type="term" value="F:LPPG:FO 2-phospho-L-lactate transferase activity"/>
    <property type="evidence" value="ECO:0007669"/>
    <property type="project" value="UniProtKB-EC"/>
</dbReference>
<comment type="caution">
    <text evidence="3">The sequence shown here is derived from an EMBL/GenBank/DDBJ whole genome shotgun (WGS) entry which is preliminary data.</text>
</comment>
<dbReference type="NCBIfam" id="TIGR01819">
    <property type="entry name" value="F420_cofD"/>
    <property type="match status" value="1"/>
</dbReference>
<evidence type="ECO:0000256" key="1">
    <source>
        <dbReference type="ARBA" id="ARBA00022679"/>
    </source>
</evidence>
<gene>
    <name evidence="3" type="ORF">ENT87_06770</name>
</gene>
<dbReference type="EC" id="2.7.8.28" evidence="3"/>
<dbReference type="HAMAP" id="MF_01257">
    <property type="entry name" value="CofD"/>
    <property type="match status" value="1"/>
</dbReference>
<organism evidence="3">
    <name type="scientific">Ignisphaera aggregans</name>
    <dbReference type="NCBI Taxonomy" id="334771"/>
    <lineage>
        <taxon>Archaea</taxon>
        <taxon>Thermoproteota</taxon>
        <taxon>Thermoprotei</taxon>
        <taxon>Desulfurococcales</taxon>
        <taxon>Desulfurococcaceae</taxon>
        <taxon>Ignisphaera</taxon>
    </lineage>
</organism>
<name>A0A7J3I9F8_9CREN</name>
<dbReference type="InterPro" id="IPR038136">
    <property type="entry name" value="CofD-like_dom_sf"/>
</dbReference>
<dbReference type="AlphaFoldDB" id="A0A7J3I9F8"/>
<evidence type="ECO:0000256" key="2">
    <source>
        <dbReference type="ARBA" id="ARBA00022842"/>
    </source>
</evidence>
<sequence length="323" mass="36047">MNIVLLTGGQGGLKLFEGLRELIDPETITVVVNTADNIWLLDLYIAPDVDSATYLACGLLDTGRYWGIINDTFNTYSMIRRFNVLDWFVLGDRDLAIHIVRTHMLRQGFRLTEITRYISNVLKAKGVILPMSDEHVETHIYTDLGDLHIQEYLVKYAAKQNPEKVKVFKIEYRGIGEAKAPPEVLNAITNADIIVIGPSNPFLSINPILSTRGVRECIRKKREAGVPIVAVSPIRNGRAFTGVAHVLLKYLGYEPTAYSIAEMYSDIISDIVIDSSDEHLAHRIKGEIGVDVTLANIAMDSIDAKVILAQKVLNIVKSYRRAV</sequence>
<keyword evidence="2" id="KW-0460">Magnesium</keyword>
<protein>
    <submittedName>
        <fullName evidence="3">2-phospho-L-lactate transferase</fullName>
        <ecNumber evidence="3">2.7.8.28</ecNumber>
    </submittedName>
</protein>
<reference evidence="3" key="1">
    <citation type="journal article" date="2020" name="mSystems">
        <title>Genome- and Community-Level Interaction Insights into Carbon Utilization and Element Cycling Functions of Hydrothermarchaeota in Hydrothermal Sediment.</title>
        <authorList>
            <person name="Zhou Z."/>
            <person name="Liu Y."/>
            <person name="Xu W."/>
            <person name="Pan J."/>
            <person name="Luo Z.H."/>
            <person name="Li M."/>
        </authorList>
    </citation>
    <scope>NUCLEOTIDE SEQUENCE [LARGE SCALE GENOMIC DNA]</scope>
    <source>
        <strain evidence="3">SpSt-618</strain>
    </source>
</reference>
<keyword evidence="1 3" id="KW-0808">Transferase</keyword>
<dbReference type="SUPFAM" id="SSF142338">
    <property type="entry name" value="CofD-like"/>
    <property type="match status" value="1"/>
</dbReference>
<dbReference type="Gene3D" id="3.40.50.10680">
    <property type="entry name" value="CofD-like domains"/>
    <property type="match status" value="1"/>
</dbReference>
<dbReference type="InterPro" id="IPR002882">
    <property type="entry name" value="CofD"/>
</dbReference>
<dbReference type="InterPro" id="IPR010115">
    <property type="entry name" value="FbiA/CofD"/>
</dbReference>
<proteinExistence type="inferred from homology"/>
<dbReference type="Gene3D" id="1.10.8.240">
    <property type="entry name" value="CofD-like domain"/>
    <property type="match status" value="1"/>
</dbReference>
<dbReference type="PANTHER" id="PTHR43007:SF1">
    <property type="entry name" value="2-PHOSPHO-L-LACTATE TRANSFERASE"/>
    <property type="match status" value="1"/>
</dbReference>
<evidence type="ECO:0000313" key="3">
    <source>
        <dbReference type="EMBL" id="HGN37233.1"/>
    </source>
</evidence>
<dbReference type="PANTHER" id="PTHR43007">
    <property type="entry name" value="2-PHOSPHO-L-LACTATE TRANSFERASE"/>
    <property type="match status" value="1"/>
</dbReference>
<dbReference type="EMBL" id="DTAI01000202">
    <property type="protein sequence ID" value="HGN37233.1"/>
    <property type="molecule type" value="Genomic_DNA"/>
</dbReference>
<dbReference type="GO" id="GO:0000287">
    <property type="term" value="F:magnesium ion binding"/>
    <property type="evidence" value="ECO:0007669"/>
    <property type="project" value="InterPro"/>
</dbReference>